<dbReference type="Proteomes" id="UP001055514">
    <property type="component" value="Chromosome"/>
</dbReference>
<proteinExistence type="predicted"/>
<organism evidence="1 2">
    <name type="scientific">Acinetobacter pittii</name>
    <name type="common">Acinetobacter genomosp. 3</name>
    <dbReference type="NCBI Taxonomy" id="48296"/>
    <lineage>
        <taxon>Bacteria</taxon>
        <taxon>Pseudomonadati</taxon>
        <taxon>Pseudomonadota</taxon>
        <taxon>Gammaproteobacteria</taxon>
        <taxon>Moraxellales</taxon>
        <taxon>Moraxellaceae</taxon>
        <taxon>Acinetobacter</taxon>
        <taxon>Acinetobacter calcoaceticus/baumannii complex</taxon>
    </lineage>
</organism>
<accession>A0AAE9MBA3</accession>
<dbReference type="EMBL" id="CP095407">
    <property type="protein sequence ID" value="USU95848.1"/>
    <property type="molecule type" value="Genomic_DNA"/>
</dbReference>
<evidence type="ECO:0000313" key="2">
    <source>
        <dbReference type="Proteomes" id="UP001055514"/>
    </source>
</evidence>
<dbReference type="RefSeq" id="WP_086335795.1">
    <property type="nucleotide sequence ID" value="NZ_CP095407.1"/>
</dbReference>
<sequence>MPNNWIKFEDESPVDKGEVILYLDNDSMGFGEIIDCKTYLRMRFNGTSQALEYWKAKPTHWTYKPEPP</sequence>
<evidence type="ECO:0000313" key="1">
    <source>
        <dbReference type="EMBL" id="USU95848.1"/>
    </source>
</evidence>
<name>A0AAE9MBA3_ACIPI</name>
<evidence type="ECO:0008006" key="3">
    <source>
        <dbReference type="Google" id="ProtNLM"/>
    </source>
</evidence>
<dbReference type="AlphaFoldDB" id="A0AAE9MBA3"/>
<gene>
    <name evidence="1" type="ORF">MWH18_06205</name>
</gene>
<reference evidence="1" key="1">
    <citation type="submission" date="2022-04" db="EMBL/GenBank/DDBJ databases">
        <title>Emergence of ST220 Acinetobacter pittii strain in bloodstream infection, which co-producing chromosomal NDM-1 and OXA-820 carbapenemases.</title>
        <authorList>
            <person name="Tian C."/>
            <person name="Xing M."/>
            <person name="Fu L."/>
            <person name="Xia D."/>
        </authorList>
    </citation>
    <scope>NUCLEOTIDE SEQUENCE</scope>
    <source>
        <strain evidence="1">TCM</strain>
    </source>
</reference>
<protein>
    <recommendedName>
        <fullName evidence="3">DUF551 domain-containing protein</fullName>
    </recommendedName>
</protein>